<evidence type="ECO:0008006" key="2">
    <source>
        <dbReference type="Google" id="ProtNLM"/>
    </source>
</evidence>
<dbReference type="InterPro" id="IPR011250">
    <property type="entry name" value="OMP/PagP_B-barrel"/>
</dbReference>
<dbReference type="SUPFAM" id="SSF56925">
    <property type="entry name" value="OMPA-like"/>
    <property type="match status" value="1"/>
</dbReference>
<organism evidence="1">
    <name type="scientific">Sulfurimonas autotrophica</name>
    <dbReference type="NCBI Taxonomy" id="202747"/>
    <lineage>
        <taxon>Bacteria</taxon>
        <taxon>Pseudomonadati</taxon>
        <taxon>Campylobacterota</taxon>
        <taxon>Epsilonproteobacteria</taxon>
        <taxon>Campylobacterales</taxon>
        <taxon>Sulfurimonadaceae</taxon>
        <taxon>Sulfurimonas</taxon>
    </lineage>
</organism>
<dbReference type="EMBL" id="DRNH01000301">
    <property type="protein sequence ID" value="HFB54193.1"/>
    <property type="molecule type" value="Genomic_DNA"/>
</dbReference>
<accession>A0A7C3G488</accession>
<dbReference type="AlphaFoldDB" id="A0A7C3G488"/>
<comment type="caution">
    <text evidence="1">The sequence shown here is derived from an EMBL/GenBank/DDBJ whole genome shotgun (WGS) entry which is preliminary data.</text>
</comment>
<sequence>MKKIIILWILLFTLAEADIFVQGNKNIGASIGAGRSYGNAYTIAGVYGNYFIADNLSLGVGYRGWFGASPSINELLLEGTYYIPLKRNFHPYLGVFGRHTFISSEDDYQSYGVKAGLAITTSKNSYVGLGYVLEYYSDCNSNNECSNSYPEVVFGLSF</sequence>
<reference evidence="1" key="1">
    <citation type="journal article" date="2020" name="mSystems">
        <title>Genome- and Community-Level Interaction Insights into Carbon Utilization and Element Cycling Functions of Hydrothermarchaeota in Hydrothermal Sediment.</title>
        <authorList>
            <person name="Zhou Z."/>
            <person name="Liu Y."/>
            <person name="Xu W."/>
            <person name="Pan J."/>
            <person name="Luo Z.H."/>
            <person name="Li M."/>
        </authorList>
    </citation>
    <scope>NUCLEOTIDE SEQUENCE [LARGE SCALE GENOMIC DNA]</scope>
    <source>
        <strain evidence="1">HyVt-507</strain>
    </source>
</reference>
<name>A0A7C3G488_9BACT</name>
<protein>
    <recommendedName>
        <fullName evidence="2">Outer membrane protein beta-barrel domain-containing protein</fullName>
    </recommendedName>
</protein>
<dbReference type="Proteomes" id="UP000886390">
    <property type="component" value="Unassembled WGS sequence"/>
</dbReference>
<proteinExistence type="predicted"/>
<evidence type="ECO:0000313" key="1">
    <source>
        <dbReference type="EMBL" id="HFB54193.1"/>
    </source>
</evidence>
<gene>
    <name evidence="1" type="ORF">ENJ67_05605</name>
</gene>